<keyword evidence="2" id="KW-1185">Reference proteome</keyword>
<reference evidence="1 2" key="1">
    <citation type="journal article" date="2016" name="Mol. Biol. Evol.">
        <title>Genome-Wide Survey of Gut Fungi (Harpellales) Reveals the First Horizontally Transferred Ubiquitin Gene from a Mosquito Host.</title>
        <authorList>
            <person name="Wang Y."/>
            <person name="White M.M."/>
            <person name="Kvist S."/>
            <person name="Moncalvo J.M."/>
        </authorList>
    </citation>
    <scope>NUCLEOTIDE SEQUENCE [LARGE SCALE GENOMIC DNA]</scope>
    <source>
        <strain evidence="1 2">ALG-7-W6</strain>
    </source>
</reference>
<evidence type="ECO:0000313" key="2">
    <source>
        <dbReference type="Proteomes" id="UP000187455"/>
    </source>
</evidence>
<organism evidence="1 2">
    <name type="scientific">Smittium mucronatum</name>
    <dbReference type="NCBI Taxonomy" id="133383"/>
    <lineage>
        <taxon>Eukaryota</taxon>
        <taxon>Fungi</taxon>
        <taxon>Fungi incertae sedis</taxon>
        <taxon>Zoopagomycota</taxon>
        <taxon>Kickxellomycotina</taxon>
        <taxon>Harpellomycetes</taxon>
        <taxon>Harpellales</taxon>
        <taxon>Legeriomycetaceae</taxon>
        <taxon>Smittium</taxon>
    </lineage>
</organism>
<protein>
    <recommendedName>
        <fullName evidence="3">FIST domain-containing protein</fullName>
    </recommendedName>
</protein>
<evidence type="ECO:0000313" key="1">
    <source>
        <dbReference type="EMBL" id="OLY79266.1"/>
    </source>
</evidence>
<gene>
    <name evidence="1" type="ORF">AYI68_g6666</name>
</gene>
<dbReference type="EMBL" id="LSSL01004700">
    <property type="protein sequence ID" value="OLY79266.1"/>
    <property type="molecule type" value="Genomic_DNA"/>
</dbReference>
<comment type="caution">
    <text evidence="1">The sequence shown here is derived from an EMBL/GenBank/DDBJ whole genome shotgun (WGS) entry which is preliminary data.</text>
</comment>
<dbReference type="Proteomes" id="UP000187455">
    <property type="component" value="Unassembled WGS sequence"/>
</dbReference>
<sequence>MLGIKRIFSVPRISKRNLWCSASSINPDLSEAVEQCRDKLSGLISPFLQSDSSINEEQLNETYLFALISNSYNASEIDSFSSKISNSISTLFTSTKALQELSLTNNSSSKNKNINISNVYGTVVDGVLNSNGEISSTGISLLFYNRHLKHTVLDSSSASGFSFSQFDHLDGLFPVPFSVSPYSNRSKLNTNSVGKSYRSNDIMPAMNSEKNIPHIESISKKEFNEFDFFKSVSQAEFNMVLPKELDQLHHDKYGLIGSQTPFINGRDFSLIYKNALKSNGIYGVAFYSNLEETKSSKYAGNVLLEYPSYVPVGNPAKVTRSRGNMILDIDGNAAVYWLKSGIEEAIKQTNSKDIKYEPCALFISDPESLNSNVALQITGGDPSRGGISIDTTNEIVSNGQYIQMLYPAPNATNLATSEIKNISSGNQNVLASFCVYPKIENMNEIKKSQIFEDFDSQVFGGSTELGFFYGNPKTNNKNKEKALASICDIPNACSTPNSVSKLII</sequence>
<dbReference type="OrthoDB" id="10251508at2759"/>
<proteinExistence type="predicted"/>
<name>A0A1R0GQW1_9FUNG</name>
<accession>A0A1R0GQW1</accession>
<dbReference type="AlphaFoldDB" id="A0A1R0GQW1"/>
<evidence type="ECO:0008006" key="3">
    <source>
        <dbReference type="Google" id="ProtNLM"/>
    </source>
</evidence>